<protein>
    <recommendedName>
        <fullName evidence="3">Flavin-nucleotide-binding protein</fullName>
    </recommendedName>
</protein>
<comment type="caution">
    <text evidence="1">The sequence shown here is derived from an EMBL/GenBank/DDBJ whole genome shotgun (WGS) entry which is preliminary data.</text>
</comment>
<dbReference type="SUPFAM" id="SSF50475">
    <property type="entry name" value="FMN-binding split barrel"/>
    <property type="match status" value="1"/>
</dbReference>
<name>A0A0N0BQ55_9EURY</name>
<keyword evidence="2" id="KW-1185">Reference proteome</keyword>
<evidence type="ECO:0008006" key="3">
    <source>
        <dbReference type="Google" id="ProtNLM"/>
    </source>
</evidence>
<dbReference type="AlphaFoldDB" id="A0A0N0BQ55"/>
<accession>A0A0N0BQ55</accession>
<dbReference type="PATRIC" id="fig|1705562.3.peg.1666"/>
<evidence type="ECO:0000313" key="1">
    <source>
        <dbReference type="EMBL" id="KOX94943.1"/>
    </source>
</evidence>
<dbReference type="OrthoDB" id="288110at2157"/>
<dbReference type="Proteomes" id="UP000037729">
    <property type="component" value="Unassembled WGS sequence"/>
</dbReference>
<organism evidence="1 2">
    <name type="scientific">Haloarcula rubripromontorii</name>
    <dbReference type="NCBI Taxonomy" id="1705562"/>
    <lineage>
        <taxon>Archaea</taxon>
        <taxon>Methanobacteriati</taxon>
        <taxon>Methanobacteriota</taxon>
        <taxon>Stenosarchaea group</taxon>
        <taxon>Halobacteria</taxon>
        <taxon>Halobacteriales</taxon>
        <taxon>Haloarculaceae</taxon>
        <taxon>Haloarcula</taxon>
    </lineage>
</organism>
<sequence>MDTDIAFAYTKGMPDDAVRDRLTASESGVLALADGDDAYAFPVFHHYEGGSLYFRLGETSESEKSAYLDATETATYVVTETAATPDAESWTGWSIVARGPITAIPDGDPAYEAVEINERYAPIRVFDEPTDEMDVTLYELAIEELTGRQN</sequence>
<proteinExistence type="predicted"/>
<reference evidence="1 2" key="1">
    <citation type="submission" date="2015-08" db="EMBL/GenBank/DDBJ databases">
        <title>Genomes of Isolates from Cabo Rojo, PR.</title>
        <authorList>
            <person name="Sanchez-Nieves R.L."/>
            <person name="Montalvo-Rodriguez R."/>
        </authorList>
    </citation>
    <scope>NUCLEOTIDE SEQUENCE [LARGE SCALE GENOMIC DNA]</scope>
    <source>
        <strain evidence="1 2">SL3</strain>
    </source>
</reference>
<evidence type="ECO:0000313" key="2">
    <source>
        <dbReference type="Proteomes" id="UP000037729"/>
    </source>
</evidence>
<dbReference type="STRING" id="1705562.AMS69_03535"/>
<dbReference type="EMBL" id="LIUF01000001">
    <property type="protein sequence ID" value="KOX94943.1"/>
    <property type="molecule type" value="Genomic_DNA"/>
</dbReference>
<dbReference type="InterPro" id="IPR024747">
    <property type="entry name" value="Pyridox_Oxase-rel"/>
</dbReference>
<dbReference type="RefSeq" id="WP_053966704.1">
    <property type="nucleotide sequence ID" value="NZ_LIUF01000001.1"/>
</dbReference>
<dbReference type="Gene3D" id="2.30.110.10">
    <property type="entry name" value="Electron Transport, Fmn-binding Protein, Chain A"/>
    <property type="match status" value="1"/>
</dbReference>
<dbReference type="InterPro" id="IPR012349">
    <property type="entry name" value="Split_barrel_FMN-bd"/>
</dbReference>
<gene>
    <name evidence="1" type="ORF">AMS69_03535</name>
</gene>
<dbReference type="Pfam" id="PF12900">
    <property type="entry name" value="Pyridox_ox_2"/>
    <property type="match status" value="1"/>
</dbReference>